<dbReference type="FunFam" id="1.10.10.10:FF:000322">
    <property type="entry name" value="Probable disease resistance protein At1g63360"/>
    <property type="match status" value="1"/>
</dbReference>
<evidence type="ECO:0000259" key="7">
    <source>
        <dbReference type="Pfam" id="PF00931"/>
    </source>
</evidence>
<dbReference type="PANTHER" id="PTHR23155">
    <property type="entry name" value="DISEASE RESISTANCE PROTEIN RP"/>
    <property type="match status" value="1"/>
</dbReference>
<feature type="domain" description="Disease resistance protein winged helix" evidence="9">
    <location>
        <begin position="437"/>
        <end position="509"/>
    </location>
</feature>
<dbReference type="Gene3D" id="1.20.5.4130">
    <property type="match status" value="1"/>
</dbReference>
<dbReference type="GO" id="GO:0009626">
    <property type="term" value="P:plant-type hypersensitive response"/>
    <property type="evidence" value="ECO:0007669"/>
    <property type="project" value="UniProtKB-ARBA"/>
</dbReference>
<keyword evidence="3" id="KW-0677">Repeat</keyword>
<evidence type="ECO:0000256" key="5">
    <source>
        <dbReference type="ARBA" id="ARBA00022821"/>
    </source>
</evidence>
<dbReference type="InterPro" id="IPR055414">
    <property type="entry name" value="LRR_R13L4/SHOC2-like"/>
</dbReference>
<dbReference type="Pfam" id="PF23598">
    <property type="entry name" value="LRR_14"/>
    <property type="match status" value="1"/>
</dbReference>
<dbReference type="GO" id="GO:0002758">
    <property type="term" value="P:innate immune response-activating signaling pathway"/>
    <property type="evidence" value="ECO:0007669"/>
    <property type="project" value="UniProtKB-ARBA"/>
</dbReference>
<keyword evidence="12" id="KW-1185">Reference proteome</keyword>
<evidence type="ECO:0000256" key="6">
    <source>
        <dbReference type="ARBA" id="ARBA00023054"/>
    </source>
</evidence>
<evidence type="ECO:0000313" key="11">
    <source>
        <dbReference type="EnsemblPlants" id="ORUFI11G10030.1"/>
    </source>
</evidence>
<dbReference type="InterPro" id="IPR032675">
    <property type="entry name" value="LRR_dom_sf"/>
</dbReference>
<dbReference type="GO" id="GO:0042742">
    <property type="term" value="P:defense response to bacterium"/>
    <property type="evidence" value="ECO:0007669"/>
    <property type="project" value="UniProtKB-ARBA"/>
</dbReference>
<dbReference type="InterPro" id="IPR042197">
    <property type="entry name" value="Apaf_helical"/>
</dbReference>
<reference evidence="11" key="2">
    <citation type="submission" date="2015-06" db="UniProtKB">
        <authorList>
            <consortium name="EnsemblPlants"/>
        </authorList>
    </citation>
    <scope>IDENTIFICATION</scope>
</reference>
<dbReference type="Gene3D" id="1.10.8.430">
    <property type="entry name" value="Helical domain of apoptotic protease-activating factors"/>
    <property type="match status" value="1"/>
</dbReference>
<dbReference type="InterPro" id="IPR002182">
    <property type="entry name" value="NB-ARC"/>
</dbReference>
<evidence type="ECO:0000256" key="4">
    <source>
        <dbReference type="ARBA" id="ARBA00022741"/>
    </source>
</evidence>
<dbReference type="Gene3D" id="3.80.10.10">
    <property type="entry name" value="Ribonuclease Inhibitor"/>
    <property type="match status" value="1"/>
</dbReference>
<dbReference type="Pfam" id="PF00931">
    <property type="entry name" value="NB-ARC"/>
    <property type="match status" value="1"/>
</dbReference>
<evidence type="ECO:0000256" key="1">
    <source>
        <dbReference type="ARBA" id="ARBA00008894"/>
    </source>
</evidence>
<dbReference type="eggNOG" id="KOG4658">
    <property type="taxonomic scope" value="Eukaryota"/>
</dbReference>
<keyword evidence="5" id="KW-0611">Plant defense</keyword>
<organism evidence="11 12">
    <name type="scientific">Oryza rufipogon</name>
    <name type="common">Brownbeard rice</name>
    <name type="synonym">Asian wild rice</name>
    <dbReference type="NCBI Taxonomy" id="4529"/>
    <lineage>
        <taxon>Eukaryota</taxon>
        <taxon>Viridiplantae</taxon>
        <taxon>Streptophyta</taxon>
        <taxon>Embryophyta</taxon>
        <taxon>Tracheophyta</taxon>
        <taxon>Spermatophyta</taxon>
        <taxon>Magnoliopsida</taxon>
        <taxon>Liliopsida</taxon>
        <taxon>Poales</taxon>
        <taxon>Poaceae</taxon>
        <taxon>BOP clade</taxon>
        <taxon>Oryzoideae</taxon>
        <taxon>Oryzeae</taxon>
        <taxon>Oryzinae</taxon>
        <taxon>Oryza</taxon>
    </lineage>
</organism>
<dbReference type="PRINTS" id="PR00364">
    <property type="entry name" value="DISEASERSIST"/>
</dbReference>
<dbReference type="HOGENOM" id="CLU_000837_25_0_1"/>
<dbReference type="AlphaFoldDB" id="A0A0E0R6W9"/>
<dbReference type="Pfam" id="PF18052">
    <property type="entry name" value="Rx_N"/>
    <property type="match status" value="1"/>
</dbReference>
<dbReference type="PANTHER" id="PTHR23155:SF1011">
    <property type="entry name" value="OS11G0258500 PROTEIN"/>
    <property type="match status" value="1"/>
</dbReference>
<dbReference type="InterPro" id="IPR038005">
    <property type="entry name" value="RX-like_CC"/>
</dbReference>
<evidence type="ECO:0008006" key="13">
    <source>
        <dbReference type="Google" id="ProtNLM"/>
    </source>
</evidence>
<keyword evidence="2" id="KW-0433">Leucine-rich repeat</keyword>
<keyword evidence="4" id="KW-0547">Nucleotide-binding</keyword>
<dbReference type="InterPro" id="IPR027417">
    <property type="entry name" value="P-loop_NTPase"/>
</dbReference>
<sequence length="957" mass="109394">MAHTMVSVATGVLCPVIGKLSTLLQMKYNRLKGVDSEILSLKDELSSMNALLLKLEDIDDLDIQVKEWRDQIRELSYDIEDRIDYFMFQVDGDAHRRESMKGFLQKSIRQLRMLRARDKMADQIIKLKARVDMASERRKRYNFDETLSSSIGVVPIDPRLPALYVEEENLVGIDTPRVELIRFLTEGDDKLLQKLQVVSIVGIGGLGKTTLARQVYGKISGQFDCQAFVSVSQKPDIRKIFKNILINITELDYGAIDAWDEERLINKLREFLNDKRYFVVIDDIWSTTVWTTIRCAFCENYRGSKILCTTRIISVAETCCSADCKNIYEMKPLSDVYAEKLFIKRIFGSEDQCPAYLKDIYIDILRRCGGLPLAIISLASLLATKPRTKEQWGRYRNSVCSATENVPSVSNMQRILSLSYNDLPHYLKTCLLYLSTFPEDVLILRDPLVRRWIAEGFVTAQGEGGRTLEEVGECYFNELINRSMIQPEEIQYDGQAHACRMHDMILDLIISKSVVENFITSFSHNYLLGCQDKVIRRLSLDCRERDAILPATMVLSSARSLVVYGSTEHIPLISAFHVLRTIAIESNDKLKNCYLRDIGRLFQLKCLRLREVGISELPEEIGELQELQTLELQRTRIKELPKSIVRLKNLVFLVADGITLPEGIGNMRALQKLIGVKVDISIPVDCLRELGGLNDLRCLYIIWCVSDAYPDKKTYTDSFVSCIDELCTFKLRYLQLGCDDSSLDFMLDSWSHPPYPLYNFQMITYYCFPIIPEWMATLFNVAFLDINVTSVGKDVLRILGDLPSLLSLSITTKTIVSERLVFGSNGFQCLKEFDFHSWQDVLGPLLFEVGAMPKLEKFRFNVWARTLGSLDSNFYEGLQNMACLKNLVIEVDCREARAEQVEATEVAAKNAIANNHLPDHLNVQMRRTNVDRMIKDTVMGNSVVEQQEETAVKIHYN</sequence>
<reference evidence="12" key="1">
    <citation type="submission" date="2013-06" db="EMBL/GenBank/DDBJ databases">
        <authorList>
            <person name="Zhao Q."/>
        </authorList>
    </citation>
    <scope>NUCLEOTIDE SEQUENCE</scope>
    <source>
        <strain evidence="12">cv. W1943</strain>
    </source>
</reference>
<dbReference type="FunFam" id="3.40.50.300:FF:001091">
    <property type="entry name" value="Probable disease resistance protein At1g61300"/>
    <property type="match status" value="1"/>
</dbReference>
<dbReference type="SUPFAM" id="SSF52540">
    <property type="entry name" value="P-loop containing nucleoside triphosphate hydrolases"/>
    <property type="match status" value="1"/>
</dbReference>
<proteinExistence type="inferred from homology"/>
<keyword evidence="6" id="KW-0175">Coiled coil</keyword>
<comment type="similarity">
    <text evidence="1">Belongs to the disease resistance NB-LRR family.</text>
</comment>
<dbReference type="InterPro" id="IPR044974">
    <property type="entry name" value="Disease_R_plants"/>
</dbReference>
<dbReference type="EnsemblPlants" id="ORUFI11G10030.1">
    <property type="protein sequence ID" value="ORUFI11G10030.1"/>
    <property type="gene ID" value="ORUFI11G10030"/>
</dbReference>
<evidence type="ECO:0000259" key="9">
    <source>
        <dbReference type="Pfam" id="PF23559"/>
    </source>
</evidence>
<protein>
    <recommendedName>
        <fullName evidence="13">NB-ARC domain-containing protein</fullName>
    </recommendedName>
</protein>
<dbReference type="STRING" id="4529.A0A0E0R6W9"/>
<evidence type="ECO:0000259" key="10">
    <source>
        <dbReference type="Pfam" id="PF23598"/>
    </source>
</evidence>
<dbReference type="Gene3D" id="3.40.50.300">
    <property type="entry name" value="P-loop containing nucleotide triphosphate hydrolases"/>
    <property type="match status" value="1"/>
</dbReference>
<evidence type="ECO:0000259" key="8">
    <source>
        <dbReference type="Pfam" id="PF18052"/>
    </source>
</evidence>
<feature type="domain" description="Disease resistance R13L4/SHOC-2-like LRR" evidence="10">
    <location>
        <begin position="558"/>
        <end position="915"/>
    </location>
</feature>
<dbReference type="InterPro" id="IPR041118">
    <property type="entry name" value="Rx_N"/>
</dbReference>
<dbReference type="OMA" id="FRFTQIA"/>
<dbReference type="Gene3D" id="1.10.10.10">
    <property type="entry name" value="Winged helix-like DNA-binding domain superfamily/Winged helix DNA-binding domain"/>
    <property type="match status" value="1"/>
</dbReference>
<evidence type="ECO:0000313" key="12">
    <source>
        <dbReference type="Proteomes" id="UP000008022"/>
    </source>
</evidence>
<dbReference type="SUPFAM" id="SSF52058">
    <property type="entry name" value="L domain-like"/>
    <property type="match status" value="1"/>
</dbReference>
<dbReference type="Pfam" id="PF23559">
    <property type="entry name" value="WHD_DRP"/>
    <property type="match status" value="1"/>
</dbReference>
<dbReference type="Gramene" id="ORUFI11G10030.1">
    <property type="protein sequence ID" value="ORUFI11G10030.1"/>
    <property type="gene ID" value="ORUFI11G10030"/>
</dbReference>
<accession>A0A0E0R6W9</accession>
<dbReference type="InterPro" id="IPR036388">
    <property type="entry name" value="WH-like_DNA-bd_sf"/>
</dbReference>
<evidence type="ECO:0000256" key="2">
    <source>
        <dbReference type="ARBA" id="ARBA00022614"/>
    </source>
</evidence>
<dbReference type="GO" id="GO:0043531">
    <property type="term" value="F:ADP binding"/>
    <property type="evidence" value="ECO:0007669"/>
    <property type="project" value="InterPro"/>
</dbReference>
<feature type="domain" description="Disease resistance N-terminal" evidence="8">
    <location>
        <begin position="13"/>
        <end position="99"/>
    </location>
</feature>
<dbReference type="Proteomes" id="UP000008022">
    <property type="component" value="Unassembled WGS sequence"/>
</dbReference>
<dbReference type="CDD" id="cd14798">
    <property type="entry name" value="RX-CC_like"/>
    <property type="match status" value="1"/>
</dbReference>
<feature type="domain" description="NB-ARC" evidence="7">
    <location>
        <begin position="190"/>
        <end position="344"/>
    </location>
</feature>
<dbReference type="InterPro" id="IPR058922">
    <property type="entry name" value="WHD_DRP"/>
</dbReference>
<evidence type="ECO:0000256" key="3">
    <source>
        <dbReference type="ARBA" id="ARBA00022737"/>
    </source>
</evidence>
<name>A0A0E0R6W9_ORYRU</name>